<proteinExistence type="predicted"/>
<keyword evidence="1" id="KW-0812">Transmembrane</keyword>
<reference evidence="2 3" key="1">
    <citation type="submission" date="2023-07" db="EMBL/GenBank/DDBJ databases">
        <title>Sorghum-associated microbial communities from plants grown in Nebraska, USA.</title>
        <authorList>
            <person name="Schachtman D."/>
        </authorList>
    </citation>
    <scope>NUCLEOTIDE SEQUENCE [LARGE SCALE GENOMIC DNA]</scope>
    <source>
        <strain evidence="2 3">BE190</strain>
    </source>
</reference>
<name>A0ABU1V0K4_9GAMM</name>
<organism evidence="2 3">
    <name type="scientific">Cellvibrio fibrivorans</name>
    <dbReference type="NCBI Taxonomy" id="126350"/>
    <lineage>
        <taxon>Bacteria</taxon>
        <taxon>Pseudomonadati</taxon>
        <taxon>Pseudomonadota</taxon>
        <taxon>Gammaproteobacteria</taxon>
        <taxon>Cellvibrionales</taxon>
        <taxon>Cellvibrionaceae</taxon>
        <taxon>Cellvibrio</taxon>
    </lineage>
</organism>
<feature type="transmembrane region" description="Helical" evidence="1">
    <location>
        <begin position="6"/>
        <end position="31"/>
    </location>
</feature>
<evidence type="ECO:0000313" key="3">
    <source>
        <dbReference type="Proteomes" id="UP001253595"/>
    </source>
</evidence>
<keyword evidence="1" id="KW-1133">Transmembrane helix</keyword>
<sequence>MTLGWVIAGTIAQLMLGMMSFLIVAFSAAGIANEKTLNKLQMAWLNIALYVLPASCFFSAGFVAWCYYQDVTTSAYYWYLLPAPFIGFYLIYAIRLNSKN</sequence>
<comment type="caution">
    <text evidence="2">The sequence shown here is derived from an EMBL/GenBank/DDBJ whole genome shotgun (WGS) entry which is preliminary data.</text>
</comment>
<dbReference type="RefSeq" id="WP_310073482.1">
    <property type="nucleotide sequence ID" value="NZ_JAVDVX010000005.1"/>
</dbReference>
<dbReference type="Proteomes" id="UP001253595">
    <property type="component" value="Unassembled WGS sequence"/>
</dbReference>
<feature type="transmembrane region" description="Helical" evidence="1">
    <location>
        <begin position="43"/>
        <end position="64"/>
    </location>
</feature>
<gene>
    <name evidence="2" type="ORF">J2X05_002864</name>
</gene>
<evidence type="ECO:0000313" key="2">
    <source>
        <dbReference type="EMBL" id="MDR7090838.1"/>
    </source>
</evidence>
<feature type="transmembrane region" description="Helical" evidence="1">
    <location>
        <begin position="76"/>
        <end position="94"/>
    </location>
</feature>
<protein>
    <submittedName>
        <fullName evidence="2">Uncharacterized protein</fullName>
    </submittedName>
</protein>
<keyword evidence="1" id="KW-0472">Membrane</keyword>
<dbReference type="EMBL" id="JAVDVX010000005">
    <property type="protein sequence ID" value="MDR7090838.1"/>
    <property type="molecule type" value="Genomic_DNA"/>
</dbReference>
<evidence type="ECO:0000256" key="1">
    <source>
        <dbReference type="SAM" id="Phobius"/>
    </source>
</evidence>
<accession>A0ABU1V0K4</accession>
<keyword evidence="3" id="KW-1185">Reference proteome</keyword>